<dbReference type="eggNOG" id="COG1330">
    <property type="taxonomic scope" value="Bacteria"/>
</dbReference>
<dbReference type="InterPro" id="IPR011335">
    <property type="entry name" value="Restrct_endonuc-II-like"/>
</dbReference>
<evidence type="ECO:0000313" key="12">
    <source>
        <dbReference type="EMBL" id="BAO00124.1"/>
    </source>
</evidence>
<protein>
    <recommendedName>
        <fullName evidence="10">RecBCD enzyme subunit RecC</fullName>
    </recommendedName>
    <alternativeName>
        <fullName evidence="10">Exonuclease V subunit RecC</fullName>
        <shortName evidence="10">ExoV subunit RecC</shortName>
    </alternativeName>
    <alternativeName>
        <fullName evidence="10">Helicase/nuclease RecBCD subunit RecC</fullName>
    </alternativeName>
</protein>
<reference evidence="12 13" key="1">
    <citation type="submission" date="2012-10" db="EMBL/GenBank/DDBJ databases">
        <title>Genome sequence of the symbiont of the pentatomidae stink bug Halyomorpha halys.</title>
        <authorList>
            <person name="Kobayashi H."/>
            <person name="Fujii-Muramatsu R."/>
            <person name="Takeishi K."/>
            <person name="Noda H."/>
        </authorList>
    </citation>
    <scope>NUCLEOTIDE SEQUENCE [LARGE SCALE GENOMIC DNA]</scope>
</reference>
<evidence type="ECO:0000256" key="6">
    <source>
        <dbReference type="ARBA" id="ARBA00022839"/>
    </source>
</evidence>
<evidence type="ECO:0000256" key="3">
    <source>
        <dbReference type="ARBA" id="ARBA00022763"/>
    </source>
</evidence>
<dbReference type="GO" id="GO:0003678">
    <property type="term" value="F:DNA helicase activity"/>
    <property type="evidence" value="ECO:0007669"/>
    <property type="project" value="UniProtKB-UniRule"/>
</dbReference>
<dbReference type="GO" id="GO:0005524">
    <property type="term" value="F:ATP binding"/>
    <property type="evidence" value="ECO:0007669"/>
    <property type="project" value="UniProtKB-UniRule"/>
</dbReference>
<feature type="domain" description="RecC C-terminal" evidence="11">
    <location>
        <begin position="828"/>
        <end position="1046"/>
    </location>
</feature>
<evidence type="ECO:0000256" key="2">
    <source>
        <dbReference type="ARBA" id="ARBA00022741"/>
    </source>
</evidence>
<evidence type="ECO:0000256" key="4">
    <source>
        <dbReference type="ARBA" id="ARBA00022801"/>
    </source>
</evidence>
<keyword evidence="3 10" id="KW-0227">DNA damage</keyword>
<dbReference type="HAMAP" id="MF_01486">
    <property type="entry name" value="RecC"/>
    <property type="match status" value="1"/>
</dbReference>
<dbReference type="Gene3D" id="1.10.10.160">
    <property type="match status" value="1"/>
</dbReference>
<comment type="subunit">
    <text evidence="10">Heterotrimer of RecB, RecC and RecD. All subunits contribute to DNA-binding.</text>
</comment>
<organism evidence="12 13">
    <name type="scientific">Candidatus Pantoea carbekii</name>
    <dbReference type="NCBI Taxonomy" id="1235990"/>
    <lineage>
        <taxon>Bacteria</taxon>
        <taxon>Pseudomonadati</taxon>
        <taxon>Pseudomonadota</taxon>
        <taxon>Gammaproteobacteria</taxon>
        <taxon>Enterobacterales</taxon>
        <taxon>Erwiniaceae</taxon>
        <taxon>Pantoea</taxon>
    </lineage>
</organism>
<keyword evidence="9 10" id="KW-0234">DNA repair</keyword>
<dbReference type="NCBIfam" id="TIGR01450">
    <property type="entry name" value="recC"/>
    <property type="match status" value="1"/>
</dbReference>
<keyword evidence="1 10" id="KW-0540">Nuclease</keyword>
<proteinExistence type="inferred from homology"/>
<dbReference type="Gene3D" id="1.10.10.990">
    <property type="match status" value="1"/>
</dbReference>
<dbReference type="CDD" id="cd22353">
    <property type="entry name" value="RecC_C-like"/>
    <property type="match status" value="1"/>
</dbReference>
<dbReference type="STRING" id="1235990.BMSBPS_0617"/>
<keyword evidence="2 10" id="KW-0547">Nucleotide-binding</keyword>
<evidence type="ECO:0000256" key="8">
    <source>
        <dbReference type="ARBA" id="ARBA00023125"/>
    </source>
</evidence>
<dbReference type="GO" id="GO:0008854">
    <property type="term" value="F:exodeoxyribonuclease V activity"/>
    <property type="evidence" value="ECO:0007669"/>
    <property type="project" value="InterPro"/>
</dbReference>
<name>U3U796_9GAMM</name>
<keyword evidence="7 10" id="KW-0067">ATP-binding</keyword>
<dbReference type="InterPro" id="IPR041500">
    <property type="entry name" value="RecC_C"/>
</dbReference>
<dbReference type="InterPro" id="IPR013986">
    <property type="entry name" value="DExx_box_DNA_helicase_dom_sf"/>
</dbReference>
<sequence length="1130" mass="131880">MLRIYHSNQLDLLKDLLIKLITIESFSDPFYADQILVHNTSMAHWLQIELAKHFSISANINFLFPETFIWNMFLKVLPEIPEEYAFTKTQMTWKLMHCLPNLLNKKNFYSIKQYLYADDDKRKLHQLSMRIATLFDQYLIYRPDWLNIWENGQLIDGLGKTQQWQAELWCHLVYMTKKKGQPAWHYANLYTRFIQILEEVPISLLNLPRRVFIFGISALPPMYLQVLEALGRHISIHLFFINPCRYYWGDIQDYSFLAKMQGRQRRRLYCLPISNIVPVSFNRLSEQQLTNPLLASWGKLGRDNLYLINQMECSANDIHAFVDIQKDSLLHSVQRDILNLDDNTIIGLNAAELTDSTKKITLNPTDRSIIVQVCHSIQREVEVLQNYLLTIMEKNPELKTRDIVVMVSDINSYSPFIQATFSRVHDQCYLPFTILDRNKIQIHPVMVALLNLLQLPFSRFCLEEVLALLEVSALAQRFSIDESNLRLLRRWVVESGIRWGLDDTNVEALSLPTTGQHTWRFGLQRMLLGYALESSHGDWEGILPYDESRGLIAEIVGHLAKLLSCLEVWHIRLSKARTLSEWKPLCRELIDVFFIDDSDSHLALLFIEIQWKEIIEQGIQAKYDKPISITLLYDNLRTRLEQHNINQHFSSGPINFCTLRTIRSIPFKVICLLGMNDGMYPRSLLPLNFDLMQQQIRKGDRSSRDDDHYFFLEALIASQNQFYISYIGRTIQDNSKLYPSIMVKELMDYISNSFCLAGDEQCVPDVSACRVRNHLQILHSRMPFSPENFRSSENRQSFASEWLNAANNSGVVPSNFFTKPLRIQRINSLSIKQLLAFWRHPIRTWFQQSLGVNFSTQSNTELPDSEPFFLNKLECYKLNTQLLNALINNQNVDQLYKYHRTAGNLPYGAFGEIFWKTQVEEMKKIVSNFSTQSQEIENWEVNLQLDNIQLTGWLNQIQVNNGLLRFRPSILSISDGLLLWLEHLVYCAMGGSGTSRIYGCKKSRWCFNALEKNKALLILKNYVNGYQMGLTQPLMLTNQSSSAWLNISFDTESRQLINNQKTQTEAMNKLIQKWQGDSKIRGESHDPYFHRLTRTLHNNIVQQMIVDTARKWYLLVYVSHDHTEYNNNGF</sequence>
<dbReference type="GO" id="GO:0000724">
    <property type="term" value="P:double-strand break repair via homologous recombination"/>
    <property type="evidence" value="ECO:0007669"/>
    <property type="project" value="UniProtKB-UniRule"/>
</dbReference>
<evidence type="ECO:0000256" key="9">
    <source>
        <dbReference type="ARBA" id="ARBA00023204"/>
    </source>
</evidence>
<dbReference type="InterPro" id="IPR006697">
    <property type="entry name" value="RecC"/>
</dbReference>
<dbReference type="Pfam" id="PF04257">
    <property type="entry name" value="Exonuc_V_gamma"/>
    <property type="match status" value="1"/>
</dbReference>
<keyword evidence="4 10" id="KW-0378">Hydrolase</keyword>
<dbReference type="Proteomes" id="UP000016900">
    <property type="component" value="Chromosome"/>
</dbReference>
<dbReference type="SUPFAM" id="SSF52980">
    <property type="entry name" value="Restriction endonuclease-like"/>
    <property type="match status" value="1"/>
</dbReference>
<evidence type="ECO:0000256" key="7">
    <source>
        <dbReference type="ARBA" id="ARBA00022840"/>
    </source>
</evidence>
<dbReference type="AlphaFoldDB" id="U3U796"/>
<dbReference type="InterPro" id="IPR027417">
    <property type="entry name" value="P-loop_NTPase"/>
</dbReference>
<evidence type="ECO:0000256" key="10">
    <source>
        <dbReference type="HAMAP-Rule" id="MF_01486"/>
    </source>
</evidence>
<comment type="function">
    <text evidence="10">A helicase/nuclease that prepares dsDNA breaks (DSB) for recombinational DNA repair. Binds to DSBs and unwinds DNA via a highly rapid and processive ATP-dependent bidirectional helicase activity. Unwinds dsDNA until it encounters a Chi (crossover hotspot instigator) sequence from the 3' direction. Cuts ssDNA a few nucleotides 3' to the Chi site. The properties and activities of the enzyme are changed at Chi. The Chi-altered holoenzyme produces a long 3'-ssDNA overhang and facilitates RecA-binding to the ssDNA for homologous DNA recombination and repair. Holoenzyme degrades any linearized DNA that is unable to undergo homologous recombination. In the holoenzyme this subunit recognizes the wild-type Chi sequence, and when added to isolated RecB increases its ATP-dependent helicase processivity.</text>
</comment>
<dbReference type="Gene3D" id="3.40.50.10930">
    <property type="match status" value="1"/>
</dbReference>
<dbReference type="EMBL" id="AP012554">
    <property type="protein sequence ID" value="BAO00124.1"/>
    <property type="molecule type" value="Genomic_DNA"/>
</dbReference>
<gene>
    <name evidence="10" type="primary">recC</name>
    <name evidence="12" type="ORF">HHS_01540</name>
</gene>
<dbReference type="PATRIC" id="fig|1235990.3.peg.155"/>
<accession>U3U796</accession>
<keyword evidence="8 10" id="KW-0238">DNA-binding</keyword>
<dbReference type="SUPFAM" id="SSF52540">
    <property type="entry name" value="P-loop containing nucleoside triphosphate hydrolases"/>
    <property type="match status" value="2"/>
</dbReference>
<keyword evidence="13" id="KW-1185">Reference proteome</keyword>
<dbReference type="PANTHER" id="PTHR30591">
    <property type="entry name" value="RECBCD ENZYME SUBUNIT RECC"/>
    <property type="match status" value="1"/>
</dbReference>
<dbReference type="Pfam" id="PF17946">
    <property type="entry name" value="RecC_C"/>
    <property type="match status" value="1"/>
</dbReference>
<dbReference type="Gene3D" id="3.40.50.300">
    <property type="entry name" value="P-loop containing nucleotide triphosphate hydrolases"/>
    <property type="match status" value="2"/>
</dbReference>
<dbReference type="KEGG" id="hhs:HHS_01540"/>
<comment type="similarity">
    <text evidence="10">Belongs to the RecC family.</text>
</comment>
<dbReference type="GO" id="GO:0003677">
    <property type="term" value="F:DNA binding"/>
    <property type="evidence" value="ECO:0007669"/>
    <property type="project" value="UniProtKB-UniRule"/>
</dbReference>
<evidence type="ECO:0000313" key="13">
    <source>
        <dbReference type="Proteomes" id="UP000016900"/>
    </source>
</evidence>
<keyword evidence="5 10" id="KW-0347">Helicase</keyword>
<dbReference type="PANTHER" id="PTHR30591:SF1">
    <property type="entry name" value="RECBCD ENZYME SUBUNIT RECC"/>
    <property type="match status" value="1"/>
</dbReference>
<comment type="miscellaneous">
    <text evidence="10">In the RecBCD complex, RecB has a slow 3'-5' helicase, an exonuclease activity and loads RecA onto ssDNA, RecD has a fast 5'-3' helicase activity, while RecC stimulates the ATPase and processivity of the RecB helicase and contributes to recognition of the Chi site.</text>
</comment>
<dbReference type="NCBIfam" id="NF008289">
    <property type="entry name" value="PRK11069.1"/>
    <property type="match status" value="1"/>
</dbReference>
<evidence type="ECO:0000259" key="11">
    <source>
        <dbReference type="Pfam" id="PF17946"/>
    </source>
</evidence>
<dbReference type="OrthoDB" id="9762834at2"/>
<keyword evidence="6 10" id="KW-0269">Exonuclease</keyword>
<evidence type="ECO:0000256" key="1">
    <source>
        <dbReference type="ARBA" id="ARBA00022722"/>
    </source>
</evidence>
<dbReference type="GO" id="GO:0009338">
    <property type="term" value="C:exodeoxyribonuclease V complex"/>
    <property type="evidence" value="ECO:0007669"/>
    <property type="project" value="InterPro"/>
</dbReference>
<evidence type="ECO:0000256" key="5">
    <source>
        <dbReference type="ARBA" id="ARBA00022806"/>
    </source>
</evidence>
<dbReference type="PIRSF" id="PIRSF000980">
    <property type="entry name" value="RecC"/>
    <property type="match status" value="1"/>
</dbReference>